<comment type="similarity">
    <text evidence="2">Belongs to the ABC transporter superfamily.</text>
</comment>
<dbReference type="NCBIfam" id="TIGR04520">
    <property type="entry name" value="ECF_ATPase_1"/>
    <property type="match status" value="1"/>
</dbReference>
<keyword evidence="4" id="KW-1003">Cell membrane</keyword>
<dbReference type="FunFam" id="3.40.50.300:FF:000224">
    <property type="entry name" value="Energy-coupling factor transporter ATP-binding protein EcfA"/>
    <property type="match status" value="1"/>
</dbReference>
<evidence type="ECO:0000256" key="3">
    <source>
        <dbReference type="ARBA" id="ARBA00022448"/>
    </source>
</evidence>
<organism evidence="10 11">
    <name type="scientific">Fructobacillus pseudoficulneus</name>
    <dbReference type="NCBI Taxonomy" id="220714"/>
    <lineage>
        <taxon>Bacteria</taxon>
        <taxon>Bacillati</taxon>
        <taxon>Bacillota</taxon>
        <taxon>Bacilli</taxon>
        <taxon>Lactobacillales</taxon>
        <taxon>Lactobacillaceae</taxon>
        <taxon>Fructobacillus</taxon>
    </lineage>
</organism>
<dbReference type="InterPro" id="IPR030947">
    <property type="entry name" value="EcfA_1"/>
</dbReference>
<keyword evidence="5" id="KW-0547">Nucleotide-binding</keyword>
<keyword evidence="11" id="KW-1185">Reference proteome</keyword>
<feature type="domain" description="ABC transporter" evidence="9">
    <location>
        <begin position="4"/>
        <end position="239"/>
    </location>
</feature>
<keyword evidence="7" id="KW-1278">Translocase</keyword>
<keyword evidence="8" id="KW-0472">Membrane</keyword>
<evidence type="ECO:0000256" key="7">
    <source>
        <dbReference type="ARBA" id="ARBA00022967"/>
    </source>
</evidence>
<proteinExistence type="inferred from homology"/>
<protein>
    <submittedName>
        <fullName evidence="10">ABC transporter ATP-binding protein</fullName>
    </submittedName>
</protein>
<sequence length="272" mass="29160">MNAITIDNLNYGYQEGEPLFQDFQLTVPEGQWLSIVGHNGSGKSTLAKLVLGLLEAQSGDITVFGQELTPASLAAVRAQVGMVFQNPDNQFVGATVADDVAFGLENRQVPSAEMPALIEAALQQVGMADFADREPHTLSGGQKQRVALASVLALKPKVIILDEATAMLDPAGKSAVLATLQELKAKYQDQLTLIMITHDMDEAALADRIVVINDGELALDEKPAALFVQGAALKQLGLDQPFETQLQEALPKAPQQYLSKQELAAWLSTLKA</sequence>
<dbReference type="InterPro" id="IPR015856">
    <property type="entry name" value="ABC_transpr_CbiO/EcfA_su"/>
</dbReference>
<evidence type="ECO:0000259" key="9">
    <source>
        <dbReference type="PROSITE" id="PS50893"/>
    </source>
</evidence>
<evidence type="ECO:0000256" key="6">
    <source>
        <dbReference type="ARBA" id="ARBA00022840"/>
    </source>
</evidence>
<dbReference type="Proteomes" id="UP000061227">
    <property type="component" value="Unassembled WGS sequence"/>
</dbReference>
<dbReference type="PANTHER" id="PTHR43553:SF24">
    <property type="entry name" value="ENERGY-COUPLING FACTOR TRANSPORTER ATP-BINDING PROTEIN ECFA1"/>
    <property type="match status" value="1"/>
</dbReference>
<dbReference type="InterPro" id="IPR050095">
    <property type="entry name" value="ECF_ABC_transporter_ATP-bd"/>
</dbReference>
<dbReference type="InterPro" id="IPR027417">
    <property type="entry name" value="P-loop_NTPase"/>
</dbReference>
<dbReference type="InterPro" id="IPR003439">
    <property type="entry name" value="ABC_transporter-like_ATP-bd"/>
</dbReference>
<dbReference type="CDD" id="cd03225">
    <property type="entry name" value="ABC_cobalt_CbiO_domain1"/>
    <property type="match status" value="1"/>
</dbReference>
<gene>
    <name evidence="10" type="ORF">FPFC_030480</name>
</gene>
<dbReference type="GO" id="GO:0016887">
    <property type="term" value="F:ATP hydrolysis activity"/>
    <property type="evidence" value="ECO:0007669"/>
    <property type="project" value="InterPro"/>
</dbReference>
<dbReference type="SMART" id="SM00382">
    <property type="entry name" value="AAA"/>
    <property type="match status" value="1"/>
</dbReference>
<keyword evidence="3" id="KW-0813">Transport</keyword>
<evidence type="ECO:0000256" key="5">
    <source>
        <dbReference type="ARBA" id="ARBA00022741"/>
    </source>
</evidence>
<reference evidence="10 11" key="1">
    <citation type="journal article" date="2015" name="BMC Genomics">
        <title>Comparative genomics of Fructobacillus spp. and Leuconostoc spp. reveals niche-specific evolution of Fructobacillus spp.</title>
        <authorList>
            <person name="Endo A."/>
            <person name="Tanizawa Y."/>
            <person name="Tanaka N."/>
            <person name="Maeno S."/>
            <person name="Kumar H."/>
            <person name="Shiwa Y."/>
            <person name="Okada S."/>
            <person name="Yoshikawa H."/>
            <person name="Dicks L."/>
            <person name="Nakagawa J."/>
            <person name="Arita M."/>
        </authorList>
    </citation>
    <scope>NUCLEOTIDE SEQUENCE [LARGE SCALE GENOMIC DNA]</scope>
    <source>
        <strain evidence="10 11">DSM 15468</strain>
    </source>
</reference>
<dbReference type="Gene3D" id="3.40.50.300">
    <property type="entry name" value="P-loop containing nucleotide triphosphate hydrolases"/>
    <property type="match status" value="1"/>
</dbReference>
<dbReference type="GO" id="GO:0043190">
    <property type="term" value="C:ATP-binding cassette (ABC) transporter complex"/>
    <property type="evidence" value="ECO:0007669"/>
    <property type="project" value="TreeGrafter"/>
</dbReference>
<comment type="subcellular location">
    <subcellularLocation>
        <location evidence="1">Cell membrane</location>
        <topology evidence="1">Peripheral membrane protein</topology>
    </subcellularLocation>
</comment>
<dbReference type="PROSITE" id="PS50893">
    <property type="entry name" value="ABC_TRANSPORTER_2"/>
    <property type="match status" value="1"/>
</dbReference>
<dbReference type="EMBL" id="DF968065">
    <property type="protein sequence ID" value="GAP02868.1"/>
    <property type="molecule type" value="Genomic_DNA"/>
</dbReference>
<accession>A0A3F3H2W4</accession>
<name>A0A3F3H2W4_9LACO</name>
<evidence type="ECO:0000256" key="2">
    <source>
        <dbReference type="ARBA" id="ARBA00005417"/>
    </source>
</evidence>
<dbReference type="SUPFAM" id="SSF52540">
    <property type="entry name" value="P-loop containing nucleoside triphosphate hydrolases"/>
    <property type="match status" value="1"/>
</dbReference>
<dbReference type="PROSITE" id="PS00211">
    <property type="entry name" value="ABC_TRANSPORTER_1"/>
    <property type="match status" value="1"/>
</dbReference>
<dbReference type="NCBIfam" id="NF010167">
    <property type="entry name" value="PRK13648.1"/>
    <property type="match status" value="1"/>
</dbReference>
<dbReference type="InterPro" id="IPR003593">
    <property type="entry name" value="AAA+_ATPase"/>
</dbReference>
<keyword evidence="6 10" id="KW-0067">ATP-binding</keyword>
<evidence type="ECO:0000256" key="4">
    <source>
        <dbReference type="ARBA" id="ARBA00022475"/>
    </source>
</evidence>
<evidence type="ECO:0000256" key="1">
    <source>
        <dbReference type="ARBA" id="ARBA00004202"/>
    </source>
</evidence>
<evidence type="ECO:0000313" key="11">
    <source>
        <dbReference type="Proteomes" id="UP000061227"/>
    </source>
</evidence>
<dbReference type="GO" id="GO:0005524">
    <property type="term" value="F:ATP binding"/>
    <property type="evidence" value="ECO:0007669"/>
    <property type="project" value="UniProtKB-KW"/>
</dbReference>
<dbReference type="InterPro" id="IPR017871">
    <property type="entry name" value="ABC_transporter-like_CS"/>
</dbReference>
<dbReference type="Pfam" id="PF00005">
    <property type="entry name" value="ABC_tran"/>
    <property type="match status" value="1"/>
</dbReference>
<evidence type="ECO:0000313" key="10">
    <source>
        <dbReference type="EMBL" id="GAP02868.1"/>
    </source>
</evidence>
<dbReference type="GO" id="GO:0042626">
    <property type="term" value="F:ATPase-coupled transmembrane transporter activity"/>
    <property type="evidence" value="ECO:0007669"/>
    <property type="project" value="TreeGrafter"/>
</dbReference>
<evidence type="ECO:0000256" key="8">
    <source>
        <dbReference type="ARBA" id="ARBA00023136"/>
    </source>
</evidence>
<dbReference type="AlphaFoldDB" id="A0A3F3H2W4"/>
<dbReference type="STRING" id="220714.SAMN05660469_1283"/>
<dbReference type="PANTHER" id="PTHR43553">
    <property type="entry name" value="HEAVY METAL TRANSPORTER"/>
    <property type="match status" value="1"/>
</dbReference>